<dbReference type="Pfam" id="PF19555">
    <property type="entry name" value="DUF6078"/>
    <property type="match status" value="1"/>
</dbReference>
<dbReference type="AlphaFoldDB" id="A0A9D1ZG50"/>
<evidence type="ECO:0000313" key="1">
    <source>
        <dbReference type="EMBL" id="HIY87313.1"/>
    </source>
</evidence>
<protein>
    <submittedName>
        <fullName evidence="1">Uncharacterized protein</fullName>
    </submittedName>
</protein>
<name>A0A9D1ZG50_9BACE</name>
<sequence>MEETFDYSLVPHDFVHCFNAQCPRAGECLRQLVARHASADVPRLHVVNPLAYPQEGGACAQFQPMVPIRVGWGLRNALDRLPHKEAEAMSKRLHRLYSRITLYRIMHHERPILPEEQGPIVKAFKALGVPYEQVFDRIQVRYDWNARP</sequence>
<accession>A0A9D1ZG50</accession>
<dbReference type="EMBL" id="DXCV01000012">
    <property type="protein sequence ID" value="HIY87313.1"/>
    <property type="molecule type" value="Genomic_DNA"/>
</dbReference>
<comment type="caution">
    <text evidence="1">The sequence shown here is derived from an EMBL/GenBank/DDBJ whole genome shotgun (WGS) entry which is preliminary data.</text>
</comment>
<gene>
    <name evidence="1" type="ORF">H9824_01250</name>
</gene>
<dbReference type="InterPro" id="IPR045724">
    <property type="entry name" value="DUF6078"/>
</dbReference>
<proteinExistence type="predicted"/>
<organism evidence="1 2">
    <name type="scientific">Candidatus Bacteroides pullicola</name>
    <dbReference type="NCBI Taxonomy" id="2838475"/>
    <lineage>
        <taxon>Bacteria</taxon>
        <taxon>Pseudomonadati</taxon>
        <taxon>Bacteroidota</taxon>
        <taxon>Bacteroidia</taxon>
        <taxon>Bacteroidales</taxon>
        <taxon>Bacteroidaceae</taxon>
        <taxon>Bacteroides</taxon>
    </lineage>
</organism>
<evidence type="ECO:0000313" key="2">
    <source>
        <dbReference type="Proteomes" id="UP000886851"/>
    </source>
</evidence>
<reference evidence="1" key="2">
    <citation type="submission" date="2021-04" db="EMBL/GenBank/DDBJ databases">
        <authorList>
            <person name="Gilroy R."/>
        </authorList>
    </citation>
    <scope>NUCLEOTIDE SEQUENCE</scope>
    <source>
        <strain evidence="1">Gambia2-208</strain>
    </source>
</reference>
<dbReference type="Proteomes" id="UP000886851">
    <property type="component" value="Unassembled WGS sequence"/>
</dbReference>
<reference evidence="1" key="1">
    <citation type="journal article" date="2021" name="PeerJ">
        <title>Extensive microbial diversity within the chicken gut microbiome revealed by metagenomics and culture.</title>
        <authorList>
            <person name="Gilroy R."/>
            <person name="Ravi A."/>
            <person name="Getino M."/>
            <person name="Pursley I."/>
            <person name="Horton D.L."/>
            <person name="Alikhan N.F."/>
            <person name="Baker D."/>
            <person name="Gharbi K."/>
            <person name="Hall N."/>
            <person name="Watson M."/>
            <person name="Adriaenssens E.M."/>
            <person name="Foster-Nyarko E."/>
            <person name="Jarju S."/>
            <person name="Secka A."/>
            <person name="Antonio M."/>
            <person name="Oren A."/>
            <person name="Chaudhuri R.R."/>
            <person name="La Ragione R."/>
            <person name="Hildebrand F."/>
            <person name="Pallen M.J."/>
        </authorList>
    </citation>
    <scope>NUCLEOTIDE SEQUENCE</scope>
    <source>
        <strain evidence="1">Gambia2-208</strain>
    </source>
</reference>